<keyword evidence="3" id="KW-1185">Reference proteome</keyword>
<dbReference type="PANTHER" id="PTHR28283:SF1">
    <property type="entry name" value="3',5'-CYCLIC-NUCLEOTIDE PHOSPHODIESTERASE 1"/>
    <property type="match status" value="1"/>
</dbReference>
<evidence type="ECO:0000256" key="1">
    <source>
        <dbReference type="SAM" id="MobiDB-lite"/>
    </source>
</evidence>
<gene>
    <name evidence="2" type="primary">PDE1</name>
    <name evidence="2" type="ORF">OHK93_007061</name>
</gene>
<feature type="compositionally biased region" description="Low complexity" evidence="1">
    <location>
        <begin position="80"/>
        <end position="97"/>
    </location>
</feature>
<name>A0AA43QLZ2_9LECA</name>
<dbReference type="EMBL" id="JAPUFD010000006">
    <property type="protein sequence ID" value="MDI1487789.1"/>
    <property type="molecule type" value="Genomic_DNA"/>
</dbReference>
<evidence type="ECO:0000313" key="3">
    <source>
        <dbReference type="Proteomes" id="UP001161017"/>
    </source>
</evidence>
<evidence type="ECO:0000313" key="2">
    <source>
        <dbReference type="EMBL" id="MDI1487789.1"/>
    </source>
</evidence>
<comment type="caution">
    <text evidence="2">The sequence shown here is derived from an EMBL/GenBank/DDBJ whole genome shotgun (WGS) entry which is preliminary data.</text>
</comment>
<dbReference type="PRINTS" id="PR00388">
    <property type="entry name" value="PDIESTERASE2"/>
</dbReference>
<dbReference type="PANTHER" id="PTHR28283">
    <property type="entry name" value="3',5'-CYCLIC-NUCLEOTIDE PHOSPHODIESTERASE 1"/>
    <property type="match status" value="1"/>
</dbReference>
<dbReference type="EC" id="3.1.4.17" evidence="2"/>
<dbReference type="CDD" id="cd07735">
    <property type="entry name" value="class_II_PDE_MBL-fold"/>
    <property type="match status" value="1"/>
</dbReference>
<protein>
    <submittedName>
        <fullName evidence="2">3',5'-cyclic-nucleotide phosphodiesterase pde1</fullName>
        <ecNumber evidence="2">3.1.4.17</ecNumber>
    </submittedName>
</protein>
<dbReference type="InterPro" id="IPR000396">
    <property type="entry name" value="Pdiesterase2"/>
</dbReference>
<proteinExistence type="predicted"/>
<feature type="region of interest" description="Disordered" evidence="1">
    <location>
        <begin position="403"/>
        <end position="490"/>
    </location>
</feature>
<feature type="compositionally biased region" description="Basic and acidic residues" evidence="1">
    <location>
        <begin position="101"/>
        <end position="110"/>
    </location>
</feature>
<dbReference type="GO" id="GO:0004115">
    <property type="term" value="F:3',5'-cyclic-AMP phosphodiesterase activity"/>
    <property type="evidence" value="ECO:0007669"/>
    <property type="project" value="InterPro"/>
</dbReference>
<sequence>MRSNDAAPDDNAHPKRSAHAAFHVIVLGSGGGPIEDNVTGLLVRSTATDWAKGSVLAVDAGTHLAAVTNIIHQHLPNAVPRRSSPPSLSRPPSVFSPANESPKDGEDKRSNHTTGQATAPSEIIKPQLFLSTGPLANFGLPYATAKANAAYFVRNLITTYLITHPHLDHISGFVINTAGFQHTSRPKRLAGLPSTIDAFKSHIFNDTIWPNLSDEDGGVGLVSYMRLAEGGNLAIGEGKSRGYIEVCDGLAVKGWSVSHGKCMHRHGKRGSGSGHTLEQFGDALSRRASQSVMTPTGLQHGRESAYSLEPCVTDSSAFFLRDDHTGSEVLIFGDVEPDTLSLSPRTAQVWADAAPKVASGLLRAVFIECSYDESQSDDTLFGHLAPRHVVAELRALADKVDELSQAPTDSSHLKRKRMSNGLPPTGEPSNQLHKPRPAPQGRRRGRRSSPSPFGIPSEGSGGSSAMTARGLRSSMPEPVQDPSYSHASAPSCTGELLVGLRVIIIHVKDNLKDDTDAGETILAQLQDLGKAAGLECTFSISVAGSSLWL</sequence>
<accession>A0AA43QLZ2</accession>
<dbReference type="InterPro" id="IPR036866">
    <property type="entry name" value="RibonucZ/Hydroxyglut_hydro"/>
</dbReference>
<dbReference type="GO" id="GO:0006198">
    <property type="term" value="P:cAMP catabolic process"/>
    <property type="evidence" value="ECO:0007669"/>
    <property type="project" value="InterPro"/>
</dbReference>
<feature type="region of interest" description="Disordered" evidence="1">
    <location>
        <begin position="77"/>
        <end position="118"/>
    </location>
</feature>
<dbReference type="Proteomes" id="UP001161017">
    <property type="component" value="Unassembled WGS sequence"/>
</dbReference>
<organism evidence="2 3">
    <name type="scientific">Ramalina farinacea</name>
    <dbReference type="NCBI Taxonomy" id="258253"/>
    <lineage>
        <taxon>Eukaryota</taxon>
        <taxon>Fungi</taxon>
        <taxon>Dikarya</taxon>
        <taxon>Ascomycota</taxon>
        <taxon>Pezizomycotina</taxon>
        <taxon>Lecanoromycetes</taxon>
        <taxon>OSLEUM clade</taxon>
        <taxon>Lecanoromycetidae</taxon>
        <taxon>Lecanorales</taxon>
        <taxon>Lecanorineae</taxon>
        <taxon>Ramalinaceae</taxon>
        <taxon>Ramalina</taxon>
    </lineage>
</organism>
<dbReference type="GO" id="GO:0047555">
    <property type="term" value="F:3',5'-cyclic-GMP phosphodiesterase activity"/>
    <property type="evidence" value="ECO:0007669"/>
    <property type="project" value="TreeGrafter"/>
</dbReference>
<reference evidence="2" key="1">
    <citation type="journal article" date="2023" name="Genome Biol. Evol.">
        <title>First Whole Genome Sequence and Flow Cytometry Genome Size Data for the Lichen-Forming Fungus Ramalina farinacea (Ascomycota).</title>
        <authorList>
            <person name="Llewellyn T."/>
            <person name="Mian S."/>
            <person name="Hill R."/>
            <person name="Leitch I.J."/>
            <person name="Gaya E."/>
        </authorList>
    </citation>
    <scope>NUCLEOTIDE SEQUENCE</scope>
    <source>
        <strain evidence="2">LIQ254RAFAR</strain>
    </source>
</reference>
<feature type="compositionally biased region" description="Low complexity" evidence="1">
    <location>
        <begin position="448"/>
        <end position="457"/>
    </location>
</feature>
<dbReference type="SUPFAM" id="SSF56281">
    <property type="entry name" value="Metallo-hydrolase/oxidoreductase"/>
    <property type="match status" value="1"/>
</dbReference>
<feature type="compositionally biased region" description="Basic residues" evidence="1">
    <location>
        <begin position="433"/>
        <end position="447"/>
    </location>
</feature>
<dbReference type="Gene3D" id="3.60.15.10">
    <property type="entry name" value="Ribonuclease Z/Hydroxyacylglutathione hydrolase-like"/>
    <property type="match status" value="1"/>
</dbReference>
<dbReference type="Pfam" id="PF02112">
    <property type="entry name" value="PDEase_II"/>
    <property type="match status" value="2"/>
</dbReference>
<dbReference type="GO" id="GO:1902660">
    <property type="term" value="P:negative regulation of glucose mediated signaling pathway"/>
    <property type="evidence" value="ECO:0007669"/>
    <property type="project" value="TreeGrafter"/>
</dbReference>
<keyword evidence="2" id="KW-0378">Hydrolase</keyword>
<dbReference type="AlphaFoldDB" id="A0AA43QLZ2"/>